<dbReference type="EMBL" id="JARJLG010000106">
    <property type="protein sequence ID" value="KAJ7744787.1"/>
    <property type="molecule type" value="Genomic_DNA"/>
</dbReference>
<keyword evidence="8" id="KW-0675">Receptor</keyword>
<protein>
    <submittedName>
        <fullName evidence="11">GPCR fungal pheromone mating factor</fullName>
    </submittedName>
</protein>
<keyword evidence="4 10" id="KW-0812">Transmembrane</keyword>
<comment type="caution">
    <text evidence="11">The sequence shown here is derived from an EMBL/GenBank/DDBJ whole genome shotgun (WGS) entry which is preliminary data.</text>
</comment>
<dbReference type="PANTHER" id="PTHR28097">
    <property type="entry name" value="PHEROMONE A FACTOR RECEPTOR"/>
    <property type="match status" value="1"/>
</dbReference>
<feature type="transmembrane region" description="Helical" evidence="10">
    <location>
        <begin position="107"/>
        <end position="127"/>
    </location>
</feature>
<evidence type="ECO:0000256" key="10">
    <source>
        <dbReference type="SAM" id="Phobius"/>
    </source>
</evidence>
<evidence type="ECO:0000256" key="3">
    <source>
        <dbReference type="ARBA" id="ARBA00022507"/>
    </source>
</evidence>
<proteinExistence type="inferred from homology"/>
<evidence type="ECO:0000256" key="2">
    <source>
        <dbReference type="ARBA" id="ARBA00011085"/>
    </source>
</evidence>
<dbReference type="Pfam" id="PF02076">
    <property type="entry name" value="STE3"/>
    <property type="match status" value="1"/>
</dbReference>
<evidence type="ECO:0000256" key="9">
    <source>
        <dbReference type="ARBA" id="ARBA00023224"/>
    </source>
</evidence>
<evidence type="ECO:0000256" key="7">
    <source>
        <dbReference type="ARBA" id="ARBA00023136"/>
    </source>
</evidence>
<evidence type="ECO:0000313" key="11">
    <source>
        <dbReference type="EMBL" id="KAJ7744787.1"/>
    </source>
</evidence>
<feature type="transmembrane region" description="Helical" evidence="10">
    <location>
        <begin position="147"/>
        <end position="178"/>
    </location>
</feature>
<dbReference type="AlphaFoldDB" id="A0AAD7N440"/>
<dbReference type="InterPro" id="IPR001546">
    <property type="entry name" value="GPCR_Pheromne_A_rcpt"/>
</dbReference>
<dbReference type="GO" id="GO:0000750">
    <property type="term" value="P:pheromone-dependent signal transduction involved in conjugation with cellular fusion"/>
    <property type="evidence" value="ECO:0007669"/>
    <property type="project" value="TreeGrafter"/>
</dbReference>
<dbReference type="GO" id="GO:0004933">
    <property type="term" value="F:mating-type a-factor pheromone receptor activity"/>
    <property type="evidence" value="ECO:0007669"/>
    <property type="project" value="InterPro"/>
</dbReference>
<sequence>MPSALAAAGFVASALVLATLPHHLRVKNFATLSIIAWLFLYNLIYGIDAVIWEGNVDIVAPVWCDIATKVIIGAETSIPGCCLCLARQLNRIAFSVAIPPPGWRDRALEFILCWGFPVLIMALHYIVQGHRFDLIEDLGCWPAVYYSWPAIIILVLPRLLPAVFGLFYSTLTFVNLYRRRLAFRFILETSESPLTLSQYLRLLVMVVFLGLYNVVLISVSTYEDYDGNLQPWENWASVHAQFSYIGQYLSSEFTPQARLHIDIFWWAVPFTNLVFFALFGVGEEAMGNYIACYRLRFSLSMSQTRRTPNRNCTEYPA</sequence>
<dbReference type="PANTHER" id="PTHR28097:SF1">
    <property type="entry name" value="PHEROMONE A FACTOR RECEPTOR"/>
    <property type="match status" value="1"/>
</dbReference>
<feature type="transmembrane region" description="Helical" evidence="10">
    <location>
        <begin position="263"/>
        <end position="281"/>
    </location>
</feature>
<keyword evidence="12" id="KW-1185">Reference proteome</keyword>
<feature type="transmembrane region" description="Helical" evidence="10">
    <location>
        <begin position="199"/>
        <end position="222"/>
    </location>
</feature>
<dbReference type="PRINTS" id="PR00899">
    <property type="entry name" value="GPCRSTE3"/>
</dbReference>
<dbReference type="Gene3D" id="1.20.1070.10">
    <property type="entry name" value="Rhodopsin 7-helix transmembrane proteins"/>
    <property type="match status" value="1"/>
</dbReference>
<evidence type="ECO:0000256" key="1">
    <source>
        <dbReference type="ARBA" id="ARBA00004141"/>
    </source>
</evidence>
<gene>
    <name evidence="11" type="ORF">DFH07DRAFT_978102</name>
</gene>
<feature type="transmembrane region" description="Helical" evidence="10">
    <location>
        <begin position="28"/>
        <end position="47"/>
    </location>
</feature>
<keyword evidence="6" id="KW-0297">G-protein coupled receptor</keyword>
<evidence type="ECO:0000256" key="5">
    <source>
        <dbReference type="ARBA" id="ARBA00022989"/>
    </source>
</evidence>
<dbReference type="PRINTS" id="PR00900">
    <property type="entry name" value="PHEROMONEAR"/>
</dbReference>
<keyword evidence="5 10" id="KW-1133">Transmembrane helix</keyword>
<dbReference type="CDD" id="cd14966">
    <property type="entry name" value="7tmD_STE3"/>
    <property type="match status" value="1"/>
</dbReference>
<comment type="similarity">
    <text evidence="2">Belongs to the G-protein coupled receptor 4 family.</text>
</comment>
<evidence type="ECO:0000313" key="12">
    <source>
        <dbReference type="Proteomes" id="UP001215280"/>
    </source>
</evidence>
<name>A0AAD7N440_9AGAR</name>
<reference evidence="11" key="1">
    <citation type="submission" date="2023-03" db="EMBL/GenBank/DDBJ databases">
        <title>Massive genome expansion in bonnet fungi (Mycena s.s.) driven by repeated elements and novel gene families across ecological guilds.</title>
        <authorList>
            <consortium name="Lawrence Berkeley National Laboratory"/>
            <person name="Harder C.B."/>
            <person name="Miyauchi S."/>
            <person name="Viragh M."/>
            <person name="Kuo A."/>
            <person name="Thoen E."/>
            <person name="Andreopoulos B."/>
            <person name="Lu D."/>
            <person name="Skrede I."/>
            <person name="Drula E."/>
            <person name="Henrissat B."/>
            <person name="Morin E."/>
            <person name="Kohler A."/>
            <person name="Barry K."/>
            <person name="LaButti K."/>
            <person name="Morin E."/>
            <person name="Salamov A."/>
            <person name="Lipzen A."/>
            <person name="Mereny Z."/>
            <person name="Hegedus B."/>
            <person name="Baldrian P."/>
            <person name="Stursova M."/>
            <person name="Weitz H."/>
            <person name="Taylor A."/>
            <person name="Grigoriev I.V."/>
            <person name="Nagy L.G."/>
            <person name="Martin F."/>
            <person name="Kauserud H."/>
        </authorList>
    </citation>
    <scope>NUCLEOTIDE SEQUENCE</scope>
    <source>
        <strain evidence="11">CBHHK188m</strain>
    </source>
</reference>
<keyword evidence="9" id="KW-0807">Transducer</keyword>
<keyword evidence="7 10" id="KW-0472">Membrane</keyword>
<accession>A0AAD7N440</accession>
<dbReference type="GO" id="GO:0005886">
    <property type="term" value="C:plasma membrane"/>
    <property type="evidence" value="ECO:0007669"/>
    <property type="project" value="TreeGrafter"/>
</dbReference>
<dbReference type="Proteomes" id="UP001215280">
    <property type="component" value="Unassembled WGS sequence"/>
</dbReference>
<dbReference type="InterPro" id="IPR001499">
    <property type="entry name" value="GPCR_STE3"/>
</dbReference>
<keyword evidence="3" id="KW-0589">Pheromone response</keyword>
<evidence type="ECO:0000256" key="4">
    <source>
        <dbReference type="ARBA" id="ARBA00022692"/>
    </source>
</evidence>
<comment type="subcellular location">
    <subcellularLocation>
        <location evidence="1">Membrane</location>
        <topology evidence="1">Multi-pass membrane protein</topology>
    </subcellularLocation>
</comment>
<evidence type="ECO:0000256" key="6">
    <source>
        <dbReference type="ARBA" id="ARBA00023040"/>
    </source>
</evidence>
<evidence type="ECO:0000256" key="8">
    <source>
        <dbReference type="ARBA" id="ARBA00023170"/>
    </source>
</evidence>
<organism evidence="11 12">
    <name type="scientific">Mycena maculata</name>
    <dbReference type="NCBI Taxonomy" id="230809"/>
    <lineage>
        <taxon>Eukaryota</taxon>
        <taxon>Fungi</taxon>
        <taxon>Dikarya</taxon>
        <taxon>Basidiomycota</taxon>
        <taxon>Agaricomycotina</taxon>
        <taxon>Agaricomycetes</taxon>
        <taxon>Agaricomycetidae</taxon>
        <taxon>Agaricales</taxon>
        <taxon>Marasmiineae</taxon>
        <taxon>Mycenaceae</taxon>
        <taxon>Mycena</taxon>
    </lineage>
</organism>